<dbReference type="KEGG" id="cpat:CLPA_c22050"/>
<dbReference type="Pfam" id="PF00148">
    <property type="entry name" value="Oxidored_nitro"/>
    <property type="match status" value="1"/>
</dbReference>
<dbReference type="InterPro" id="IPR050152">
    <property type="entry name" value="ChlB/BchB/BchZ"/>
</dbReference>
<evidence type="ECO:0000313" key="3">
    <source>
        <dbReference type="EMBL" id="KRU11727.1"/>
    </source>
</evidence>
<sequence>MVDERKSIKKGVKIMENTIFQPRNFCELGALHSVLAINKAVPIVHSGAGCCLRLYQGMSYCNGYQGFGYSGGSFIPNDNIHREDFIYGGENRIKQLIESTVKLVDAELYVVFTGCNVQLAGDDVKAVVSEFKEKGIPVVYVDTAGYKGNAYIGHELLLKSIIEQFVSKKLPIKKGKINLWVNPPYLDPFWSGNIDNLKNMLEKIGLEVNALFGFSANVNSWSEIPTAEFNILISGWTGIKTMEFLKKRFGTPYIHYSILPIGAYQSSKFLRDIGEFCNVDINIVNKYIEKKESIFYYYMNRLTELLNRYDSSFPQRFFLIGESSYVLGVTSFLINELGMIPGCQHIVDNPPNIYKEDIKNKIDSCVIFSDDSQIIIKNIKEKSENFIPLIIGSSWDKEIISELNGYFLSLSTPVSDKVILNKSYIGYEGGLNFIEDIFSCIFNKL</sequence>
<accession>A0A0H3JA59</accession>
<reference evidence="3" key="2">
    <citation type="submission" date="2015-10" db="EMBL/GenBank/DDBJ databases">
        <title>Improved Draft Genome Sequence of Clostridium pasteurianum Strain ATCC 6013 (DSM 525) Using a Hybrid Next-Generation Sequencing Approach.</title>
        <authorList>
            <person name="Pyne M.E."/>
            <person name="Utturkar S.M."/>
            <person name="Brown S.D."/>
            <person name="Moo-Young M."/>
            <person name="Chung D.A."/>
            <person name="Chou P.C."/>
        </authorList>
    </citation>
    <scope>NUCLEOTIDE SEQUENCE</scope>
    <source>
        <strain evidence="3">ATCC 6013</strain>
    </source>
</reference>
<protein>
    <submittedName>
        <fullName evidence="2">Nitrogenase molybdenum-iron protein, alpha and beta subunit</fullName>
    </submittedName>
    <submittedName>
        <fullName evidence="3">Oxidoreductase/nitrogenase component 1</fullName>
    </submittedName>
</protein>
<dbReference type="EMBL" id="CP009268">
    <property type="protein sequence ID" value="AJA52263.1"/>
    <property type="molecule type" value="Genomic_DNA"/>
</dbReference>
<organism evidence="2 5">
    <name type="scientific">Clostridium pasteurianum DSM 525 = ATCC 6013</name>
    <dbReference type="NCBI Taxonomy" id="1262449"/>
    <lineage>
        <taxon>Bacteria</taxon>
        <taxon>Bacillati</taxon>
        <taxon>Bacillota</taxon>
        <taxon>Clostridia</taxon>
        <taxon>Eubacteriales</taxon>
        <taxon>Clostridiaceae</taxon>
        <taxon>Clostridium</taxon>
    </lineage>
</organism>
<dbReference type="SUPFAM" id="SSF53807">
    <property type="entry name" value="Helical backbone' metal receptor"/>
    <property type="match status" value="1"/>
</dbReference>
<dbReference type="EMBL" id="JPGY02000001">
    <property type="protein sequence ID" value="KRU11727.1"/>
    <property type="molecule type" value="Genomic_DNA"/>
</dbReference>
<dbReference type="PANTHER" id="PTHR33712:SF7">
    <property type="entry name" value="LIGHT-INDEPENDENT PROTOCHLOROPHYLLIDE REDUCTASE SUBUNIT B"/>
    <property type="match status" value="1"/>
</dbReference>
<evidence type="ECO:0000313" key="5">
    <source>
        <dbReference type="Proteomes" id="UP000030905"/>
    </source>
</evidence>
<dbReference type="eggNOG" id="COG2710">
    <property type="taxonomic scope" value="Bacteria"/>
</dbReference>
<name>A0A0H3JA59_CLOPA</name>
<gene>
    <name evidence="2" type="ORF">CLPA_c22050</name>
    <name evidence="3" type="ORF">CP6013_00974</name>
</gene>
<evidence type="ECO:0000313" key="2">
    <source>
        <dbReference type="EMBL" id="AJA52263.1"/>
    </source>
</evidence>
<dbReference type="KEGG" id="cpae:CPAST_c22050"/>
<dbReference type="Proteomes" id="UP000028042">
    <property type="component" value="Unassembled WGS sequence"/>
</dbReference>
<dbReference type="Proteomes" id="UP000030905">
    <property type="component" value="Chromosome"/>
</dbReference>
<evidence type="ECO:0000259" key="1">
    <source>
        <dbReference type="Pfam" id="PF00148"/>
    </source>
</evidence>
<dbReference type="InterPro" id="IPR000510">
    <property type="entry name" value="Nase/OxRdtase_comp1"/>
</dbReference>
<dbReference type="PATRIC" id="fig|1262449.7.peg.2219"/>
<dbReference type="Gene3D" id="3.40.50.1980">
    <property type="entry name" value="Nitrogenase molybdenum iron protein domain"/>
    <property type="match status" value="3"/>
</dbReference>
<feature type="domain" description="Nitrogenase/oxidoreductase component 1" evidence="1">
    <location>
        <begin position="28"/>
        <end position="438"/>
    </location>
</feature>
<keyword evidence="5" id="KW-1185">Reference proteome</keyword>
<dbReference type="GO" id="GO:0016491">
    <property type="term" value="F:oxidoreductase activity"/>
    <property type="evidence" value="ECO:0007669"/>
    <property type="project" value="InterPro"/>
</dbReference>
<reference evidence="3 4" key="3">
    <citation type="journal article" name="Genome Announc.">
        <title>Improved Draft Genome Sequence of Clostridium pasteurianum Strain ATCC 6013 (DSM 525) Using a Hybrid Next-Generation Sequencing Approach.</title>
        <authorList>
            <person name="Pyne M.E."/>
            <person name="Utturkar S."/>
            <person name="Brown S.D."/>
            <person name="Moo-Young M."/>
            <person name="Chung D.A."/>
            <person name="Chou C.P."/>
        </authorList>
    </citation>
    <scope>NUCLEOTIDE SEQUENCE [LARGE SCALE GENOMIC DNA]</scope>
    <source>
        <strain evidence="3 4">ATCC 6013</strain>
    </source>
</reference>
<dbReference type="PANTHER" id="PTHR33712">
    <property type="entry name" value="LIGHT-INDEPENDENT PROTOCHLOROPHYLLIDE REDUCTASE SUBUNIT B"/>
    <property type="match status" value="1"/>
</dbReference>
<proteinExistence type="predicted"/>
<dbReference type="AlphaFoldDB" id="A0A0H3JA59"/>
<evidence type="ECO:0000313" key="4">
    <source>
        <dbReference type="Proteomes" id="UP000028042"/>
    </source>
</evidence>
<reference evidence="2 5" key="1">
    <citation type="journal article" date="2015" name="Genome Announc.">
        <title>Complete Genome Sequence of the Nitrogen-Fixing and Solvent-Producing Clostridium pasteurianum DSM 525.</title>
        <authorList>
            <person name="Poehlein A."/>
            <person name="Grosse-Honebrink A."/>
            <person name="Zhang Y."/>
            <person name="Minton N.P."/>
            <person name="Daniel R."/>
        </authorList>
    </citation>
    <scope>NUCLEOTIDE SEQUENCE [LARGE SCALE GENOMIC DNA]</scope>
    <source>
        <strain evidence="2">DSM 525</strain>
        <strain evidence="5">DSM 525 / ATCC 6013</strain>
    </source>
</reference>